<evidence type="ECO:0000313" key="6">
    <source>
        <dbReference type="Proteomes" id="UP000320475"/>
    </source>
</evidence>
<dbReference type="InterPro" id="IPR056124">
    <property type="entry name" value="DUF7707"/>
</dbReference>
<evidence type="ECO:0000259" key="2">
    <source>
        <dbReference type="Pfam" id="PF24808"/>
    </source>
</evidence>
<evidence type="ECO:0000313" key="4">
    <source>
        <dbReference type="EMBL" id="TPX46220.1"/>
    </source>
</evidence>
<accession>A0A507CY24</accession>
<dbReference type="Pfam" id="PF24808">
    <property type="entry name" value="DUF7707"/>
    <property type="match status" value="1"/>
</dbReference>
<reference evidence="5 6" key="1">
    <citation type="journal article" date="2019" name="Sci. Rep.">
        <title>Comparative genomics of chytrid fungi reveal insights into the obligate biotrophic and pathogenic lifestyle of Synchytrium endobioticum.</title>
        <authorList>
            <person name="van de Vossenberg B.T.L.H."/>
            <person name="Warris S."/>
            <person name="Nguyen H.D.T."/>
            <person name="van Gent-Pelzer M.P.E."/>
            <person name="Joly D.L."/>
            <person name="van de Geest H.C."/>
            <person name="Bonants P.J.M."/>
            <person name="Smith D.S."/>
            <person name="Levesque C.A."/>
            <person name="van der Lee T.A.J."/>
        </authorList>
    </citation>
    <scope>NUCLEOTIDE SEQUENCE [LARGE SCALE GENOMIC DNA]</scope>
    <source>
        <strain evidence="3 6">LEV6574</strain>
        <strain evidence="4 5">MB42</strain>
    </source>
</reference>
<evidence type="ECO:0000256" key="1">
    <source>
        <dbReference type="SAM" id="SignalP"/>
    </source>
</evidence>
<sequence>MFHRGHSLLASILMVITLSNSSYSASSSDQPAFDLSKQSLGLRQSYCQQNIAYCRQSCYNKAPALPTINTCNPASMEWSCVCADGHGFGGLNVHQFPIQIMQCQGEQQQCYSSCIVAGAAQSDIENSGQSSSGGGGGIGSTASGGSGARLNLSTEDSADDSEASTTRAFVVLPFVLLGVVAFV</sequence>
<organism evidence="3 6">
    <name type="scientific">Synchytrium endobioticum</name>
    <dbReference type="NCBI Taxonomy" id="286115"/>
    <lineage>
        <taxon>Eukaryota</taxon>
        <taxon>Fungi</taxon>
        <taxon>Fungi incertae sedis</taxon>
        <taxon>Chytridiomycota</taxon>
        <taxon>Chytridiomycota incertae sedis</taxon>
        <taxon>Chytridiomycetes</taxon>
        <taxon>Synchytriales</taxon>
        <taxon>Synchytriaceae</taxon>
        <taxon>Synchytrium</taxon>
    </lineage>
</organism>
<protein>
    <recommendedName>
        <fullName evidence="2">DUF7707 domain-containing protein</fullName>
    </recommendedName>
</protein>
<dbReference type="PANTHER" id="PTHR38118">
    <property type="entry name" value="ANCHORED CELL WALL PROTEIN 11-RELATED"/>
    <property type="match status" value="1"/>
</dbReference>
<dbReference type="Proteomes" id="UP000320475">
    <property type="component" value="Unassembled WGS sequence"/>
</dbReference>
<evidence type="ECO:0000313" key="3">
    <source>
        <dbReference type="EMBL" id="TPX44025.1"/>
    </source>
</evidence>
<evidence type="ECO:0000313" key="5">
    <source>
        <dbReference type="Proteomes" id="UP000317494"/>
    </source>
</evidence>
<dbReference type="PANTHER" id="PTHR38118:SF2">
    <property type="entry name" value="CDP-ALCOHOL PHOSPHATIDYLTRANSFERASE PROTEIN"/>
    <property type="match status" value="1"/>
</dbReference>
<dbReference type="OrthoDB" id="2439692at2759"/>
<dbReference type="VEuPathDB" id="FungiDB:SeMB42_g03798"/>
<dbReference type="EMBL" id="QEAM01000201">
    <property type="protein sequence ID" value="TPX44025.1"/>
    <property type="molecule type" value="Genomic_DNA"/>
</dbReference>
<keyword evidence="1" id="KW-0732">Signal</keyword>
<dbReference type="EMBL" id="QEAN01000141">
    <property type="protein sequence ID" value="TPX46220.1"/>
    <property type="molecule type" value="Genomic_DNA"/>
</dbReference>
<name>A0A507CY24_9FUNG</name>
<feature type="signal peptide" evidence="1">
    <location>
        <begin position="1"/>
        <end position="24"/>
    </location>
</feature>
<feature type="domain" description="DUF7707" evidence="2">
    <location>
        <begin position="33"/>
        <end position="130"/>
    </location>
</feature>
<dbReference type="Proteomes" id="UP000317494">
    <property type="component" value="Unassembled WGS sequence"/>
</dbReference>
<gene>
    <name evidence="3" type="ORF">SeLEV6574_g04751</name>
    <name evidence="4" type="ORF">SeMB42_g03798</name>
</gene>
<comment type="caution">
    <text evidence="3">The sequence shown here is derived from an EMBL/GenBank/DDBJ whole genome shotgun (WGS) entry which is preliminary data.</text>
</comment>
<dbReference type="AlphaFoldDB" id="A0A507CY24"/>
<feature type="chain" id="PRO_5036131004" description="DUF7707 domain-containing protein" evidence="1">
    <location>
        <begin position="25"/>
        <end position="183"/>
    </location>
</feature>
<proteinExistence type="predicted"/>
<keyword evidence="5" id="KW-1185">Reference proteome</keyword>